<dbReference type="Proteomes" id="UP001597419">
    <property type="component" value="Unassembled WGS sequence"/>
</dbReference>
<protein>
    <submittedName>
        <fullName evidence="1">Sacsin N-terminal ATP-binding-like domain-containing protein</fullName>
    </submittedName>
</protein>
<gene>
    <name evidence="1" type="ORF">ACFSYJ_19370</name>
</gene>
<organism evidence="1 2">
    <name type="scientific">Amycolatopsis samaneae</name>
    <dbReference type="NCBI Taxonomy" id="664691"/>
    <lineage>
        <taxon>Bacteria</taxon>
        <taxon>Bacillati</taxon>
        <taxon>Actinomycetota</taxon>
        <taxon>Actinomycetes</taxon>
        <taxon>Pseudonocardiales</taxon>
        <taxon>Pseudonocardiaceae</taxon>
        <taxon>Amycolatopsis</taxon>
    </lineage>
</organism>
<proteinExistence type="predicted"/>
<dbReference type="InterPro" id="IPR036890">
    <property type="entry name" value="HATPase_C_sf"/>
</dbReference>
<keyword evidence="2" id="KW-1185">Reference proteome</keyword>
<dbReference type="SUPFAM" id="SSF55874">
    <property type="entry name" value="ATPase domain of HSP90 chaperone/DNA topoisomerase II/histidine kinase"/>
    <property type="match status" value="1"/>
</dbReference>
<comment type="caution">
    <text evidence="1">The sequence shown here is derived from an EMBL/GenBank/DDBJ whole genome shotgun (WGS) entry which is preliminary data.</text>
</comment>
<sequence length="944" mass="100488">MTDPFGTERLRAAVLRSWQDSPTRFVEDTNAEGDLRVGAYRDRLFVELAQNAADAAQAAGTPGRVRVSVVDGELRFANTGAPLDARGVESLASLRASGKDAGETVGRFGVGFAAVLTVSSEPRVVSRTGGVAFSAERTRAAAGREGDVAVLRLPWPVPPEETPLPQGFDTEVRLPLRAGTGAEELLRGLAGDVGDLLLALPWLAEFDVDGEVWTRTVDGAVVVIGGPRGDRTRWLTHRGAAVWAVPVGETGVPRPLGEDVLHAPTPTDDRLSLPARLIAPVPTEPSRRRVLPGEALTTALETAAREYVGLVRLLPPEHRFALVPAAGFPKSTVDATIRELVLAVLTDQPWLAGQSGGELAGRQARVLDADVPGLAPLLKDLIPGLVADAPPGAAAILKPVSAEPCTIGDVLDALTGVVREPRWWRELYAALAVAVDTHVLATDALEGLPVPLSDGRTLPGARGALLVEGSAELLELLSDVDVPGLRLVHPEAAHPLLERLGAKHADARELLESDQLMDAVERSVEDIRSGLDGMTLAGAVLRLVADCGDSAPAWARALALPAEDGWRRADELVLPGSPLLDIFDEEVFDADDGALSVVDEEFAEDWPKETLVAVGVLDSFAVVGDADPHEPDHDLPDEEEWWDSRSRPPATVLAIRDLDLVADDAWPAALRLLAARPETWRALTEPDGHAGWWLARNALLAGEPPNAWRMPDAVTLTGLYDEVPDLGLSREVLLAAGVRTGLELSSVDEVRELLFRLGDPGRRISPGLAARAHAELVESPVDVREVDPPEGVRGADGTVADAPDAAVLDVPWYAAVLAPGAIVVAPETPERLAELLDLPLASSLPAEVTSEGEYVPWAELPALRLAADQLGERIPDGGVILHETLTVSCKDTEHDVPWWSGDRLHAADTSEGLARAFAWATDRWADRHLLTALLDDPSPATLQN</sequence>
<accession>A0ABW5GIT9</accession>
<dbReference type="NCBIfam" id="NF047352">
    <property type="entry name" value="P_loop_sacsin"/>
    <property type="match status" value="1"/>
</dbReference>
<name>A0ABW5GIT9_9PSEU</name>
<dbReference type="RefSeq" id="WP_345394317.1">
    <property type="nucleotide sequence ID" value="NZ_BAABHG010000006.1"/>
</dbReference>
<evidence type="ECO:0000313" key="2">
    <source>
        <dbReference type="Proteomes" id="UP001597419"/>
    </source>
</evidence>
<evidence type="ECO:0000313" key="1">
    <source>
        <dbReference type="EMBL" id="MFD2460775.1"/>
    </source>
</evidence>
<dbReference type="EMBL" id="JBHUKU010000009">
    <property type="protein sequence ID" value="MFD2460775.1"/>
    <property type="molecule type" value="Genomic_DNA"/>
</dbReference>
<reference evidence="2" key="1">
    <citation type="journal article" date="2019" name="Int. J. Syst. Evol. Microbiol.">
        <title>The Global Catalogue of Microorganisms (GCM) 10K type strain sequencing project: providing services to taxonomists for standard genome sequencing and annotation.</title>
        <authorList>
            <consortium name="The Broad Institute Genomics Platform"/>
            <consortium name="The Broad Institute Genome Sequencing Center for Infectious Disease"/>
            <person name="Wu L."/>
            <person name="Ma J."/>
        </authorList>
    </citation>
    <scope>NUCLEOTIDE SEQUENCE [LARGE SCALE GENOMIC DNA]</scope>
    <source>
        <strain evidence="2">CGMCC 4.7643</strain>
    </source>
</reference>